<organism evidence="1 2">
    <name type="scientific">Terrisporobacter othiniensis</name>
    <dbReference type="NCBI Taxonomy" id="1577792"/>
    <lineage>
        <taxon>Bacteria</taxon>
        <taxon>Bacillati</taxon>
        <taxon>Bacillota</taxon>
        <taxon>Clostridia</taxon>
        <taxon>Peptostreptococcales</taxon>
        <taxon>Peptostreptococcaceae</taxon>
        <taxon>Terrisporobacter</taxon>
    </lineage>
</organism>
<accession>A0A0B3W1K5</accession>
<dbReference type="AlphaFoldDB" id="A0A0B3W1K5"/>
<dbReference type="OrthoDB" id="9788659at2"/>
<evidence type="ECO:0000313" key="1">
    <source>
        <dbReference type="EMBL" id="KHS58928.1"/>
    </source>
</evidence>
<protein>
    <submittedName>
        <fullName evidence="1">Uncharacterized protein</fullName>
    </submittedName>
</protein>
<gene>
    <name evidence="1" type="ORF">QX51_00060</name>
</gene>
<evidence type="ECO:0000313" key="2">
    <source>
        <dbReference type="Proteomes" id="UP000031189"/>
    </source>
</evidence>
<dbReference type="STRING" id="1577792.QX51_00060"/>
<proteinExistence type="predicted"/>
<comment type="caution">
    <text evidence="1">The sequence shown here is derived from an EMBL/GenBank/DDBJ whole genome shotgun (WGS) entry which is preliminary data.</text>
</comment>
<sequence length="210" mass="24814">MSKEEDRTYKNIQDWEEKIIKIFPVAIPNECAWFDEIDILNVLFTLCSDKVANIFYPEGKKLGLYGVDFSSEDKCIELITDNTIDIVRPQKLSFHYYDEAFEWSYFRLETDNLKQICNIKNKLHKEALICLDDGEYIDILEGIKKYGDKDELDNLMIDDARLVNRYLKKSSFLIFARNSYFKDFYNKSFNTYSDEELSSMIENLMLNGNV</sequence>
<dbReference type="Proteomes" id="UP000031189">
    <property type="component" value="Unassembled WGS sequence"/>
</dbReference>
<dbReference type="RefSeq" id="WP_039677852.1">
    <property type="nucleotide sequence ID" value="NZ_JAXECK010000009.1"/>
</dbReference>
<name>A0A0B3W1K5_9FIRM</name>
<reference evidence="1 2" key="1">
    <citation type="submission" date="2014-12" db="EMBL/GenBank/DDBJ databases">
        <title>Draft genome sequence of Terrisporobacter sp. 08-306576, isolated from the blood culture of a bacteremia patient.</title>
        <authorList>
            <person name="Lund L.C."/>
            <person name="Sydenham T.V."/>
            <person name="Hogh S.V."/>
            <person name="Skov M.N."/>
            <person name="Kemp M."/>
            <person name="Justesen U.S."/>
        </authorList>
    </citation>
    <scope>NUCLEOTIDE SEQUENCE [LARGE SCALE GENOMIC DNA]</scope>
    <source>
        <strain evidence="1 2">08-306576</strain>
    </source>
</reference>
<dbReference type="EMBL" id="JWHR01000001">
    <property type="protein sequence ID" value="KHS58928.1"/>
    <property type="molecule type" value="Genomic_DNA"/>
</dbReference>
<keyword evidence="2" id="KW-1185">Reference proteome</keyword>